<dbReference type="PATRIC" id="fig|33935.3.peg.4040"/>
<name>A0A0N0UWU7_9BACI</name>
<protein>
    <recommendedName>
        <fullName evidence="3">Lipoprotein</fullName>
    </recommendedName>
</protein>
<keyword evidence="2" id="KW-1185">Reference proteome</keyword>
<proteinExistence type="predicted"/>
<evidence type="ECO:0000313" key="1">
    <source>
        <dbReference type="EMBL" id="KOY82104.1"/>
    </source>
</evidence>
<dbReference type="Proteomes" id="UP000037977">
    <property type="component" value="Unassembled WGS sequence"/>
</dbReference>
<evidence type="ECO:0008006" key="3">
    <source>
        <dbReference type="Google" id="ProtNLM"/>
    </source>
</evidence>
<accession>A0A0N0UWU7</accession>
<reference evidence="1 2" key="1">
    <citation type="submission" date="2015-07" db="EMBL/GenBank/DDBJ databases">
        <title>Genome sequencing project for genomic taxonomy and phylogenomics of Bacillus-like bacteria.</title>
        <authorList>
            <person name="Liu B."/>
            <person name="Wang J."/>
            <person name="Zhu Y."/>
            <person name="Liu G."/>
            <person name="Chen Q."/>
            <person name="Chen Z."/>
            <person name="Che J."/>
            <person name="Ge C."/>
            <person name="Shi H."/>
            <person name="Pan Z."/>
            <person name="Liu X."/>
        </authorList>
    </citation>
    <scope>NUCLEOTIDE SEQUENCE [LARGE SCALE GENOMIC DNA]</scope>
    <source>
        <strain evidence="1 2">DSM 54</strain>
    </source>
</reference>
<dbReference type="PROSITE" id="PS51257">
    <property type="entry name" value="PROKAR_LIPOPROTEIN"/>
    <property type="match status" value="1"/>
</dbReference>
<gene>
    <name evidence="1" type="ORF">ADM90_10680</name>
</gene>
<dbReference type="RefSeq" id="WP_053995008.1">
    <property type="nucleotide sequence ID" value="NZ_CP065643.1"/>
</dbReference>
<comment type="caution">
    <text evidence="1">The sequence shown here is derived from an EMBL/GenBank/DDBJ whole genome shotgun (WGS) entry which is preliminary data.</text>
</comment>
<dbReference type="AlphaFoldDB" id="A0A0N0UWU7"/>
<organism evidence="1 2">
    <name type="scientific">Lysinibacillus macroides</name>
    <dbReference type="NCBI Taxonomy" id="33935"/>
    <lineage>
        <taxon>Bacteria</taxon>
        <taxon>Bacillati</taxon>
        <taxon>Bacillota</taxon>
        <taxon>Bacilli</taxon>
        <taxon>Bacillales</taxon>
        <taxon>Bacillaceae</taxon>
        <taxon>Lysinibacillus</taxon>
    </lineage>
</organism>
<sequence length="117" mass="12992">MNIYKLISISSIIFILLGCSTNLPEEETHSKKEEKAIQKGPILLGTALLKDQIEETRAYEVDEQITSAIGESKTHFTTHGVLKTKVSIVNTGTNLVEGEELPHDIAFSVKVVFVEYM</sequence>
<evidence type="ECO:0000313" key="2">
    <source>
        <dbReference type="Proteomes" id="UP000037977"/>
    </source>
</evidence>
<dbReference type="EMBL" id="LGCI01000006">
    <property type="protein sequence ID" value="KOY82104.1"/>
    <property type="molecule type" value="Genomic_DNA"/>
</dbReference>